<dbReference type="Proteomes" id="UP000182660">
    <property type="component" value="Unassembled WGS sequence"/>
</dbReference>
<dbReference type="AlphaFoldDB" id="A0A1L0E5I9"/>
<evidence type="ECO:0000313" key="1">
    <source>
        <dbReference type="EMBL" id="SGY90201.1"/>
    </source>
</evidence>
<keyword evidence="3" id="KW-1185">Reference proteome</keyword>
<evidence type="ECO:0000313" key="4">
    <source>
        <dbReference type="Proteomes" id="UP000183794"/>
    </source>
</evidence>
<organism evidence="2 4">
    <name type="scientific">Moritella viscosa</name>
    <dbReference type="NCBI Taxonomy" id="80854"/>
    <lineage>
        <taxon>Bacteria</taxon>
        <taxon>Pseudomonadati</taxon>
        <taxon>Pseudomonadota</taxon>
        <taxon>Gammaproteobacteria</taxon>
        <taxon>Alteromonadales</taxon>
        <taxon>Moritellaceae</taxon>
        <taxon>Moritella</taxon>
    </lineage>
</organism>
<name>A0A1L0E5I9_9GAMM</name>
<accession>A0A1L0E5I9</accession>
<protein>
    <submittedName>
        <fullName evidence="2">Hypothetical FlmD</fullName>
    </submittedName>
</protein>
<dbReference type="EMBL" id="FPLJ01000047">
    <property type="protein sequence ID" value="SGY90201.1"/>
    <property type="molecule type" value="Genomic_DNA"/>
</dbReference>
<proteinExistence type="predicted"/>
<reference evidence="1 3" key="2">
    <citation type="submission" date="2016-11" db="EMBL/GenBank/DDBJ databases">
        <authorList>
            <person name="Klemetsen T."/>
        </authorList>
    </citation>
    <scope>NUCLEOTIDE SEQUENCE [LARGE SCALE GENOMIC DNA]</scope>
    <source>
        <strain evidence="1">MT 2528</strain>
    </source>
</reference>
<dbReference type="EMBL" id="FPLD01000056">
    <property type="protein sequence ID" value="SGY98672.1"/>
    <property type="molecule type" value="Genomic_DNA"/>
</dbReference>
<reference evidence="2 4" key="1">
    <citation type="submission" date="2016-11" db="EMBL/GenBank/DDBJ databases">
        <authorList>
            <person name="Jaros S."/>
            <person name="Januszkiewicz K."/>
            <person name="Wedrychowicz H."/>
        </authorList>
    </citation>
    <scope>NUCLEOTIDE SEQUENCE [LARGE SCALE GENOMIC DNA]</scope>
    <source>
        <strain evidence="2">NVI 5450</strain>
    </source>
</reference>
<evidence type="ECO:0000313" key="2">
    <source>
        <dbReference type="EMBL" id="SGY98672.1"/>
    </source>
</evidence>
<gene>
    <name evidence="1" type="ORF">MT2528_1880</name>
    <name evidence="2" type="ORF">NVI5450_2102</name>
</gene>
<sequence>MVREHDADIILDQTLLRSPQEYQLANAKSEMLMGCDFALLNPLFTCYREKALALTPFSGVANILITMGGIDQPNAT</sequence>
<dbReference type="Proteomes" id="UP000183794">
    <property type="component" value="Unassembled WGS sequence"/>
</dbReference>
<evidence type="ECO:0000313" key="3">
    <source>
        <dbReference type="Proteomes" id="UP000182660"/>
    </source>
</evidence>